<organism evidence="10">
    <name type="scientific">Vitis vinifera</name>
    <name type="common">Grape</name>
    <dbReference type="NCBI Taxonomy" id="29760"/>
    <lineage>
        <taxon>Eukaryota</taxon>
        <taxon>Viridiplantae</taxon>
        <taxon>Streptophyta</taxon>
        <taxon>Embryophyta</taxon>
        <taxon>Tracheophyta</taxon>
        <taxon>Spermatophyta</taxon>
        <taxon>Magnoliopsida</taxon>
        <taxon>eudicotyledons</taxon>
        <taxon>Gunneridae</taxon>
        <taxon>Pentapetalae</taxon>
        <taxon>rosids</taxon>
        <taxon>Vitales</taxon>
        <taxon>Vitaceae</taxon>
        <taxon>Viteae</taxon>
        <taxon>Vitis</taxon>
    </lineage>
</organism>
<dbReference type="InterPro" id="IPR043128">
    <property type="entry name" value="Rev_trsase/Diguanyl_cyclase"/>
</dbReference>
<dbReference type="Gene3D" id="3.30.420.10">
    <property type="entry name" value="Ribonuclease H-like superfamily/Ribonuclease H"/>
    <property type="match status" value="2"/>
</dbReference>
<evidence type="ECO:0000256" key="1">
    <source>
        <dbReference type="ARBA" id="ARBA00022670"/>
    </source>
</evidence>
<evidence type="ECO:0000256" key="2">
    <source>
        <dbReference type="ARBA" id="ARBA00022679"/>
    </source>
</evidence>
<sequence length="970" mass="109680">MKGIHPSIASHRLNVFSTARPVRQKIRRFHPDRQQVIRNEIEKLLGAGFIREVSYPDWLANVVVVPKKEGKWRVCVDYTNLNNAYPKDSFPLPRIDQIVDSTAGQGMLSFLDAFSGYHQIPMSPTDEEKTAFITPHGLYCYKVMPFGLKNVGATYQRLMTKIFKPLIGHTVEVYIDDIVVKSKTREKHILHLQEVFHLLRKYGMKLNPSKCAFGVSADKFLGFMVSQRGIEVSPDQVKAVMETPPPRSKKELQRLTGKLVALGRFIARFTDELRPFFLAIRKAGANGWTDSCQNAFEKIKHCLTQPPILSSPIPKEKLYMYLAVSEWAISAVLFRCPSPKEYSKMELTALALQSAAQKLRPYFQAHPVVVLTDQPFRNILHKPDLTGRMPQWAIELSEFGIEFQPRLSMKGQVMTDFVLEYSRRPNQHQESNEKEWWTLRVDGASRSSGSGVGLLLQSPTGEHLEQAIRLGFPASNNEAEYEAILFGLDLALALSVSKLWIYSDSQLVVRHVQKEYEAKDARMTRYLAKRTENGRADALAGIVASLPIKKAILLRIHVQTNPSVAEISTCNTIKANQANSQEWTYNIAEYIRTGTLPGDPKQAHKVRVQAARFTLIGGHLYKRSFTGPYLQCLGHSEAQYVLAELHEGICGNHSGGRFLAHRAHSQGYYWPTMKQDATTYVKKCDKCQRYAPIPLGPLPAAPAQKNFLLVATDYFSKWVEAEAYASIKDKDVTKFVWKNIVCRFGIPQTIIADNGPQFDSIAFRNFCSELNIRNSYSTPRYPQSNGQAEATNKTLITALKKRLEQAKGKWVEELPGVLWAYRTTPGRPTGNTPFTLAYGMDAIIPTEIGLPTIRTDAAKQNDANTELGRNLDWADEVRESVAIRMADYQQRASAHYDRKVRPRSFKNGTLVLRKVFENTAEVGAGKFQANWEGPYIVSKASESGAYHLQKLDETPLLRPWNVSNLKQYYQ</sequence>
<dbReference type="SUPFAM" id="SSF56672">
    <property type="entry name" value="DNA/RNA polymerases"/>
    <property type="match status" value="1"/>
</dbReference>
<dbReference type="Pfam" id="PF17917">
    <property type="entry name" value="RT_RNaseH"/>
    <property type="match status" value="1"/>
</dbReference>
<dbReference type="InterPro" id="IPR000477">
    <property type="entry name" value="RT_dom"/>
</dbReference>
<dbReference type="InterPro" id="IPR002156">
    <property type="entry name" value="RNaseH_domain"/>
</dbReference>
<dbReference type="InterPro" id="IPR041588">
    <property type="entry name" value="Integrase_H2C2"/>
</dbReference>
<keyword evidence="7" id="KW-0695">RNA-directed DNA polymerase</keyword>
<dbReference type="Gene3D" id="1.10.340.70">
    <property type="match status" value="1"/>
</dbReference>
<evidence type="ECO:0000313" key="10">
    <source>
        <dbReference type="EMBL" id="CAN67556.1"/>
    </source>
</evidence>
<dbReference type="GO" id="GO:0004523">
    <property type="term" value="F:RNA-DNA hybrid ribonuclease activity"/>
    <property type="evidence" value="ECO:0007669"/>
    <property type="project" value="InterPro"/>
</dbReference>
<dbReference type="Pfam" id="PF00078">
    <property type="entry name" value="RVT_1"/>
    <property type="match status" value="1"/>
</dbReference>
<accession>A5B5K4</accession>
<dbReference type="SUPFAM" id="SSF53098">
    <property type="entry name" value="Ribonuclease H-like"/>
    <property type="match status" value="2"/>
</dbReference>
<keyword evidence="6" id="KW-0378">Hydrolase</keyword>
<keyword evidence="4" id="KW-0540">Nuclease</keyword>
<name>A5B5K4_VITVI</name>
<dbReference type="Gene3D" id="3.10.10.10">
    <property type="entry name" value="HIV Type 1 Reverse Transcriptase, subunit A, domain 1"/>
    <property type="match status" value="1"/>
</dbReference>
<dbReference type="Pfam" id="PF13456">
    <property type="entry name" value="RVT_3"/>
    <property type="match status" value="1"/>
</dbReference>
<dbReference type="PANTHER" id="PTHR48475">
    <property type="entry name" value="RIBONUCLEASE H"/>
    <property type="match status" value="1"/>
</dbReference>
<feature type="domain" description="Integrase catalytic" evidence="9">
    <location>
        <begin position="688"/>
        <end position="841"/>
    </location>
</feature>
<keyword evidence="2" id="KW-0808">Transferase</keyword>
<proteinExistence type="predicted"/>
<dbReference type="Pfam" id="PF00665">
    <property type="entry name" value="rve"/>
    <property type="match status" value="1"/>
</dbReference>
<keyword evidence="3" id="KW-0548">Nucleotidyltransferase</keyword>
<dbReference type="CDD" id="cd09279">
    <property type="entry name" value="RNase_HI_like"/>
    <property type="match status" value="1"/>
</dbReference>
<dbReference type="Pfam" id="PF17919">
    <property type="entry name" value="RT_RNaseH_2"/>
    <property type="match status" value="1"/>
</dbReference>
<dbReference type="PROSITE" id="PS50878">
    <property type="entry name" value="RT_POL"/>
    <property type="match status" value="1"/>
</dbReference>
<dbReference type="PROSITE" id="PS50994">
    <property type="entry name" value="INTEGRASE"/>
    <property type="match status" value="1"/>
</dbReference>
<gene>
    <name evidence="10" type="ORF">VITISV_018419</name>
</gene>
<evidence type="ECO:0000256" key="4">
    <source>
        <dbReference type="ARBA" id="ARBA00022722"/>
    </source>
</evidence>
<evidence type="ECO:0000259" key="8">
    <source>
        <dbReference type="PROSITE" id="PS50878"/>
    </source>
</evidence>
<reference evidence="10" key="1">
    <citation type="journal article" date="2007" name="PLoS ONE">
        <title>The first genome sequence of an elite grapevine cultivar (Pinot noir Vitis vinifera L.): coping with a highly heterozygous genome.</title>
        <authorList>
            <person name="Velasco R."/>
            <person name="Zharkikh A."/>
            <person name="Troggio M."/>
            <person name="Cartwright D.A."/>
            <person name="Cestaro A."/>
            <person name="Pruss D."/>
            <person name="Pindo M."/>
            <person name="FitzGerald L.M."/>
            <person name="Vezzulli S."/>
            <person name="Reid J."/>
            <person name="Malacarne G."/>
            <person name="Iliev D."/>
            <person name="Coppola G."/>
            <person name="Wardell B."/>
            <person name="Micheletti D."/>
            <person name="Macalma T."/>
            <person name="Facci M."/>
            <person name="Mitchell J.T."/>
            <person name="Perazzolli M."/>
            <person name="Eldredge G."/>
            <person name="Gatto P."/>
            <person name="Oyzerski R."/>
            <person name="Moretto M."/>
            <person name="Gutin N."/>
            <person name="Stefanini M."/>
            <person name="Chen Y."/>
            <person name="Segala C."/>
            <person name="Davenport C."/>
            <person name="Dematte L."/>
            <person name="Mraz A."/>
            <person name="Battilana J."/>
            <person name="Stormo K."/>
            <person name="Costa F."/>
            <person name="Tao Q."/>
            <person name="Si-Ammour A."/>
            <person name="Harkins T."/>
            <person name="Lackey A."/>
            <person name="Perbost C."/>
            <person name="Taillon B."/>
            <person name="Stella A."/>
            <person name="Solovyev V."/>
            <person name="Fawcett J.A."/>
            <person name="Sterck L."/>
            <person name="Vandepoele K."/>
            <person name="Grando S.M."/>
            <person name="Toppo S."/>
            <person name="Moser C."/>
            <person name="Lanchbury J."/>
            <person name="Bogden R."/>
            <person name="Skolnick M."/>
            <person name="Sgaramella V."/>
            <person name="Bhatnagar S.K."/>
            <person name="Fontana P."/>
            <person name="Gutin A."/>
            <person name="Van de Peer Y."/>
            <person name="Salamini F."/>
            <person name="Viola R."/>
        </authorList>
    </citation>
    <scope>NUCLEOTIDE SEQUENCE</scope>
</reference>
<dbReference type="InterPro" id="IPR036397">
    <property type="entry name" value="RNaseH_sf"/>
</dbReference>
<dbReference type="InterPro" id="IPR041373">
    <property type="entry name" value="RT_RNaseH"/>
</dbReference>
<dbReference type="AlphaFoldDB" id="A5B5K4"/>
<dbReference type="GO" id="GO:0008233">
    <property type="term" value="F:peptidase activity"/>
    <property type="evidence" value="ECO:0007669"/>
    <property type="project" value="UniProtKB-KW"/>
</dbReference>
<evidence type="ECO:0000256" key="5">
    <source>
        <dbReference type="ARBA" id="ARBA00022759"/>
    </source>
</evidence>
<dbReference type="CDD" id="cd01647">
    <property type="entry name" value="RT_LTR"/>
    <property type="match status" value="1"/>
</dbReference>
<evidence type="ECO:0000259" key="9">
    <source>
        <dbReference type="PROSITE" id="PS50994"/>
    </source>
</evidence>
<dbReference type="GO" id="GO:0015074">
    <property type="term" value="P:DNA integration"/>
    <property type="evidence" value="ECO:0007669"/>
    <property type="project" value="InterPro"/>
</dbReference>
<evidence type="ECO:0000256" key="6">
    <source>
        <dbReference type="ARBA" id="ARBA00022801"/>
    </source>
</evidence>
<dbReference type="Gene3D" id="3.30.70.270">
    <property type="match status" value="2"/>
</dbReference>
<keyword evidence="5" id="KW-0255">Endonuclease</keyword>
<dbReference type="InterPro" id="IPR041577">
    <property type="entry name" value="RT_RNaseH_2"/>
</dbReference>
<dbReference type="InterPro" id="IPR012337">
    <property type="entry name" value="RNaseH-like_sf"/>
</dbReference>
<dbReference type="InterPro" id="IPR001584">
    <property type="entry name" value="Integrase_cat-core"/>
</dbReference>
<dbReference type="GO" id="GO:0006508">
    <property type="term" value="P:proteolysis"/>
    <property type="evidence" value="ECO:0007669"/>
    <property type="project" value="UniProtKB-KW"/>
</dbReference>
<dbReference type="InterPro" id="IPR043502">
    <property type="entry name" value="DNA/RNA_pol_sf"/>
</dbReference>
<evidence type="ECO:0000256" key="7">
    <source>
        <dbReference type="ARBA" id="ARBA00022918"/>
    </source>
</evidence>
<dbReference type="GO" id="GO:0003676">
    <property type="term" value="F:nucleic acid binding"/>
    <property type="evidence" value="ECO:0007669"/>
    <property type="project" value="InterPro"/>
</dbReference>
<protein>
    <submittedName>
        <fullName evidence="10">Uncharacterized protein</fullName>
    </submittedName>
</protein>
<evidence type="ECO:0000256" key="3">
    <source>
        <dbReference type="ARBA" id="ARBA00022695"/>
    </source>
</evidence>
<dbReference type="FunFam" id="3.10.10.10:FF:000007">
    <property type="entry name" value="Retrovirus-related Pol polyprotein from transposon 17.6-like Protein"/>
    <property type="match status" value="1"/>
</dbReference>
<dbReference type="Pfam" id="PF17921">
    <property type="entry name" value="Integrase_H2C2"/>
    <property type="match status" value="1"/>
</dbReference>
<dbReference type="EMBL" id="AM447394">
    <property type="protein sequence ID" value="CAN67556.1"/>
    <property type="molecule type" value="Genomic_DNA"/>
</dbReference>
<dbReference type="PANTHER" id="PTHR48475:SF2">
    <property type="entry name" value="RIBONUCLEASE H"/>
    <property type="match status" value="1"/>
</dbReference>
<keyword evidence="1" id="KW-0645">Protease</keyword>
<feature type="domain" description="Reverse transcriptase" evidence="8">
    <location>
        <begin position="46"/>
        <end position="225"/>
    </location>
</feature>
<dbReference type="GO" id="GO:0003964">
    <property type="term" value="F:RNA-directed DNA polymerase activity"/>
    <property type="evidence" value="ECO:0007669"/>
    <property type="project" value="UniProtKB-KW"/>
</dbReference>